<dbReference type="Proteomes" id="UP001149821">
    <property type="component" value="Unassembled WGS sequence"/>
</dbReference>
<dbReference type="PANTHER" id="PTHR35339:SF4">
    <property type="entry name" value="LINALOOL DEHYDRATASE_ISOMERASE DOMAIN-CONTAINING PROTEIN"/>
    <property type="match status" value="1"/>
</dbReference>
<proteinExistence type="predicted"/>
<dbReference type="PANTHER" id="PTHR35339">
    <property type="entry name" value="LINALOOL DEHYDRATASE_ISOMERASE DOMAIN-CONTAINING PROTEIN"/>
    <property type="match status" value="1"/>
</dbReference>
<dbReference type="RefSeq" id="WP_274143275.1">
    <property type="nucleotide sequence ID" value="NZ_JAJUBB010000011.1"/>
</dbReference>
<sequence length="584" mass="65569">MYAFNQFAADATFTHRDETVSVLAALISQHMKACLPEQAALADSPNRAHFDDRAQNLEGIARLLWAAVPLASEKPEVLSVLRDAVENGVNPAHPAYWGDVSDYNQRCVEMSAIALAIVDQEALFFRAMSEEGQANTVRWLQAASYIQIPNNNWHFFRVLILMALRHIGANFDVDVLKNDLKEIDDMYLAEGWYRDGRSGCTDYYNPFAFHYYGLVFARWVNGVVDRHSSVLAEFAQLFIHRAALFAKCFSLWVGSNGASVAYGRSMTYRFASAGVWSELACYSAALKNVGLSVADMKTLWANNIRWWSQQPIISDGLLSVGYRYPNLIMSEIYNSPMSPLLALKGFAAVRLPSSHPFWQETENQMLHSNGTQLLEKNRQIITRQNGTSFLLSGAPSAAELRNSHDKYLKFAYSSAHGFSVEALRWIEQGFMGDNVMACKHPETGEWFFRTALLKSELVENTLITTWSPFSGCTVTTKQWMEGGKEWRAHHIDADTSFEFIMSGYAVDTWVKCIGARENRQSARIAGHEYSSDIQLHEGQGSYDVMPCAPNTNLCFAQAAVPIIYGNVPQGESRWLVSVISEKQN</sequence>
<protein>
    <submittedName>
        <fullName evidence="3">DUF2264 domain-containing protein</fullName>
    </submittedName>
</protein>
<evidence type="ECO:0000259" key="2">
    <source>
        <dbReference type="Pfam" id="PF20938"/>
    </source>
</evidence>
<evidence type="ECO:0000313" key="4">
    <source>
        <dbReference type="Proteomes" id="UP001149821"/>
    </source>
</evidence>
<dbReference type="InterPro" id="IPR049237">
    <property type="entry name" value="DUF2264_C"/>
</dbReference>
<evidence type="ECO:0000313" key="3">
    <source>
        <dbReference type="EMBL" id="MDD1782643.1"/>
    </source>
</evidence>
<name>A0ABT5QPP0_9GAMM</name>
<dbReference type="PIRSF" id="PIRSF014753">
    <property type="entry name" value="UCP014753"/>
    <property type="match status" value="1"/>
</dbReference>
<dbReference type="InterPro" id="IPR049349">
    <property type="entry name" value="DUF2264_N"/>
</dbReference>
<dbReference type="InterPro" id="IPR016624">
    <property type="entry name" value="UCP014753"/>
</dbReference>
<dbReference type="Pfam" id="PF10022">
    <property type="entry name" value="DUF2264"/>
    <property type="match status" value="1"/>
</dbReference>
<accession>A0ABT5QPP0</accession>
<dbReference type="Pfam" id="PF20938">
    <property type="entry name" value="DUF2264_C"/>
    <property type="match status" value="1"/>
</dbReference>
<feature type="domain" description="DUF2264" evidence="2">
    <location>
        <begin position="372"/>
        <end position="579"/>
    </location>
</feature>
<feature type="domain" description="DUF2264" evidence="1">
    <location>
        <begin position="16"/>
        <end position="364"/>
    </location>
</feature>
<comment type="caution">
    <text evidence="3">The sequence shown here is derived from an EMBL/GenBank/DDBJ whole genome shotgun (WGS) entry which is preliminary data.</text>
</comment>
<reference evidence="3" key="1">
    <citation type="submission" date="2021-12" db="EMBL/GenBank/DDBJ databases">
        <title>Enterovibrio ZSDZ35 sp. nov. and Enterovibrio ZSDZ42 sp. nov., isolated from coastal seawater in Qingdao.</title>
        <authorList>
            <person name="Zhang P."/>
        </authorList>
    </citation>
    <scope>NUCLEOTIDE SEQUENCE</scope>
    <source>
        <strain evidence="3">ZSDZ35</strain>
    </source>
</reference>
<gene>
    <name evidence="3" type="ORF">LRP49_15830</name>
</gene>
<organism evidence="3 4">
    <name type="scientific">Enterovibrio qingdaonensis</name>
    <dbReference type="NCBI Taxonomy" id="2899818"/>
    <lineage>
        <taxon>Bacteria</taxon>
        <taxon>Pseudomonadati</taxon>
        <taxon>Pseudomonadota</taxon>
        <taxon>Gammaproteobacteria</taxon>
        <taxon>Vibrionales</taxon>
        <taxon>Vibrionaceae</taxon>
        <taxon>Enterovibrio</taxon>
    </lineage>
</organism>
<dbReference type="EMBL" id="JAJUBB010000011">
    <property type="protein sequence ID" value="MDD1782643.1"/>
    <property type="molecule type" value="Genomic_DNA"/>
</dbReference>
<evidence type="ECO:0000259" key="1">
    <source>
        <dbReference type="Pfam" id="PF10022"/>
    </source>
</evidence>
<keyword evidence="4" id="KW-1185">Reference proteome</keyword>